<keyword evidence="6 9" id="KW-0067">ATP-binding</keyword>
<keyword evidence="12" id="KW-1185">Reference proteome</keyword>
<keyword evidence="8 9" id="KW-0131">Cell cycle</keyword>
<dbReference type="Gene3D" id="3.40.50.300">
    <property type="entry name" value="P-loop containing nucleotide triphosphate hydrolases"/>
    <property type="match status" value="1"/>
</dbReference>
<keyword evidence="7 9" id="KW-0472">Membrane</keyword>
<dbReference type="GO" id="GO:0051301">
    <property type="term" value="P:cell division"/>
    <property type="evidence" value="ECO:0007669"/>
    <property type="project" value="UniProtKB-KW"/>
</dbReference>
<comment type="similarity">
    <text evidence="1 9">Belongs to the ABC transporter superfamily.</text>
</comment>
<proteinExistence type="inferred from homology"/>
<evidence type="ECO:0000256" key="7">
    <source>
        <dbReference type="ARBA" id="ARBA00023136"/>
    </source>
</evidence>
<evidence type="ECO:0000259" key="10">
    <source>
        <dbReference type="PROSITE" id="PS50893"/>
    </source>
</evidence>
<dbReference type="GO" id="GO:0005524">
    <property type="term" value="F:ATP binding"/>
    <property type="evidence" value="ECO:0007669"/>
    <property type="project" value="UniProtKB-KW"/>
</dbReference>
<dbReference type="SUPFAM" id="SSF52540">
    <property type="entry name" value="P-loop containing nucleoside triphosphate hydrolases"/>
    <property type="match status" value="1"/>
</dbReference>
<evidence type="ECO:0000256" key="1">
    <source>
        <dbReference type="ARBA" id="ARBA00005417"/>
    </source>
</evidence>
<feature type="domain" description="ABC transporter" evidence="10">
    <location>
        <begin position="2"/>
        <end position="238"/>
    </location>
</feature>
<keyword evidence="4 9" id="KW-0132">Cell division</keyword>
<name>A0ABY0FJP3_9BACT</name>
<dbReference type="PROSITE" id="PS00211">
    <property type="entry name" value="ABC_TRANSPORTER_1"/>
    <property type="match status" value="1"/>
</dbReference>
<dbReference type="PANTHER" id="PTHR24220">
    <property type="entry name" value="IMPORT ATP-BINDING PROTEIN"/>
    <property type="match status" value="1"/>
</dbReference>
<keyword evidence="5 9" id="KW-0547">Nucleotide-binding</keyword>
<evidence type="ECO:0000313" key="12">
    <source>
        <dbReference type="Proteomes" id="UP001191004"/>
    </source>
</evidence>
<evidence type="ECO:0000256" key="9">
    <source>
        <dbReference type="RuleBase" id="RU365094"/>
    </source>
</evidence>
<evidence type="ECO:0000256" key="4">
    <source>
        <dbReference type="ARBA" id="ARBA00022618"/>
    </source>
</evidence>
<keyword evidence="3 9" id="KW-1003">Cell membrane</keyword>
<comment type="subunit">
    <text evidence="9">Homodimer. Forms a membrane-associated complex with FtsX.</text>
</comment>
<evidence type="ECO:0000256" key="2">
    <source>
        <dbReference type="ARBA" id="ARBA00020019"/>
    </source>
</evidence>
<reference evidence="11 12" key="1">
    <citation type="journal article" date="2018" name="bioRxiv">
        <title>Evidence of independent acquisition and adaption of ultra-small bacteria to human hosts across the highly diverse yet reduced genomes of the phylum Saccharibacteria.</title>
        <authorList>
            <person name="McLean J.S."/>
            <person name="Bor B."/>
            <person name="To T.T."/>
            <person name="Liu Q."/>
            <person name="Kearns K.A."/>
            <person name="Solden L.M."/>
            <person name="Wrighton K.C."/>
            <person name="He X."/>
            <person name="Shi W."/>
        </authorList>
    </citation>
    <scope>NUCLEOTIDE SEQUENCE [LARGE SCALE GENOMIC DNA]</scope>
    <source>
        <strain evidence="11 12">TM7_KMM_G3_1_HOT_351</strain>
    </source>
</reference>
<dbReference type="InterPro" id="IPR017871">
    <property type="entry name" value="ABC_transporter-like_CS"/>
</dbReference>
<evidence type="ECO:0000313" key="11">
    <source>
        <dbReference type="EMBL" id="RYC73372.1"/>
    </source>
</evidence>
<comment type="function">
    <text evidence="9">Part of the ABC transporter FtsEX involved in cellular division.</text>
</comment>
<dbReference type="NCBIfam" id="TIGR02673">
    <property type="entry name" value="FtsE"/>
    <property type="match status" value="1"/>
</dbReference>
<accession>A0ABY0FJP3</accession>
<dbReference type="InterPro" id="IPR003593">
    <property type="entry name" value="AAA+_ATPase"/>
</dbReference>
<dbReference type="InterPro" id="IPR015854">
    <property type="entry name" value="ABC_transpr_LolD-like"/>
</dbReference>
<dbReference type="PANTHER" id="PTHR24220:SF470">
    <property type="entry name" value="CELL DIVISION ATP-BINDING PROTEIN FTSE"/>
    <property type="match status" value="1"/>
</dbReference>
<dbReference type="InterPro" id="IPR005286">
    <property type="entry name" value="Cell_div_FtsE"/>
</dbReference>
<evidence type="ECO:0000256" key="6">
    <source>
        <dbReference type="ARBA" id="ARBA00022840"/>
    </source>
</evidence>
<organism evidence="11 12">
    <name type="scientific">Candidatus Nanosyncoccus nanoralicus</name>
    <dbReference type="NCBI Taxonomy" id="2171996"/>
    <lineage>
        <taxon>Bacteria</taxon>
        <taxon>Candidatus Saccharimonadota</taxon>
        <taxon>Candidatus Nanosyncoccalia</taxon>
        <taxon>Candidatus Nanosyncoccales</taxon>
        <taxon>Candidatus Nanosyncoccaceae</taxon>
        <taxon>Candidatus Nanosyncoccus</taxon>
    </lineage>
</organism>
<dbReference type="SMART" id="SM00382">
    <property type="entry name" value="AAA"/>
    <property type="match status" value="1"/>
</dbReference>
<dbReference type="Proteomes" id="UP001191004">
    <property type="component" value="Unassembled WGS sequence"/>
</dbReference>
<reference evidence="11 12" key="2">
    <citation type="journal article" date="2020" name="Cell Rep.">
        <title>Acquisition and Adaptation of Ultra-small Parasitic Reduced Genome Bacteria to Mammalian Hosts.</title>
        <authorList>
            <person name="McLean J.S."/>
            <person name="Bor B."/>
            <person name="Kerns K.A."/>
            <person name="Liu Q."/>
            <person name="To T.T."/>
            <person name="Solden L."/>
            <person name="Hendrickson E.L."/>
            <person name="Wrighton K."/>
            <person name="Shi W."/>
            <person name="He X."/>
        </authorList>
    </citation>
    <scope>NUCLEOTIDE SEQUENCE [LARGE SCALE GENOMIC DNA]</scope>
    <source>
        <strain evidence="11 12">TM7_KMM_G3_1_HOT_351</strain>
    </source>
</reference>
<evidence type="ECO:0000256" key="5">
    <source>
        <dbReference type="ARBA" id="ARBA00022741"/>
    </source>
</evidence>
<dbReference type="Pfam" id="PF00005">
    <property type="entry name" value="ABC_tran"/>
    <property type="match status" value="1"/>
</dbReference>
<comment type="caution">
    <text evidence="11">The sequence shown here is derived from an EMBL/GenBank/DDBJ whole genome shotgun (WGS) entry which is preliminary data.</text>
</comment>
<evidence type="ECO:0000256" key="3">
    <source>
        <dbReference type="ARBA" id="ARBA00022475"/>
    </source>
</evidence>
<protein>
    <recommendedName>
        <fullName evidence="2 9">Cell division ATP-binding protein FtsE</fullName>
    </recommendedName>
</protein>
<dbReference type="InterPro" id="IPR027417">
    <property type="entry name" value="P-loop_NTPase"/>
</dbReference>
<dbReference type="PROSITE" id="PS50893">
    <property type="entry name" value="ABC_TRANSPORTER_2"/>
    <property type="match status" value="1"/>
</dbReference>
<gene>
    <name evidence="9 11" type="primary">ftsE</name>
    <name evidence="11" type="ORF">G3KMM_00418</name>
</gene>
<comment type="subcellular location">
    <subcellularLocation>
        <location evidence="9">Cell membrane</location>
        <topology evidence="9">Peripheral membrane protein</topology>
        <orientation evidence="9">Cytoplasmic side</orientation>
    </subcellularLocation>
</comment>
<dbReference type="EMBL" id="PRLL01000015">
    <property type="protein sequence ID" value="RYC73372.1"/>
    <property type="molecule type" value="Genomic_DNA"/>
</dbReference>
<evidence type="ECO:0000256" key="8">
    <source>
        <dbReference type="ARBA" id="ARBA00023306"/>
    </source>
</evidence>
<sequence>MILFDHVTKHYHGDSRAALDNISMHIAANEFVFLVGKSGAGKSTLLKMITKEETPDSGKIVIGGIDLDYVKKKHIPNYRRRIGVVFQDYKLLPTRTVYENVAFALEIAGMSNHEIESTVPKVLDLVGLSEKAYRFPDNLSGGERQRVSIARSVARQPKILIADEPTGNLDVLTSKEIIDLLQKINDYGTTVLVTTHDASIVNLLKKRVITMKDGKIVSDQKEHGIYRLDANNDGISRLPHPGYMRATSFLSPEENHQCQSSHLSTDKTSSITIHTSKTLEINENKTPKRRHLIQ</sequence>
<dbReference type="InterPro" id="IPR003439">
    <property type="entry name" value="ABC_transporter-like_ATP-bd"/>
</dbReference>